<evidence type="ECO:0000313" key="3">
    <source>
        <dbReference type="Proteomes" id="UP001328107"/>
    </source>
</evidence>
<reference evidence="3" key="1">
    <citation type="submission" date="2022-10" db="EMBL/GenBank/DDBJ databases">
        <title>Genome assembly of Pristionchus species.</title>
        <authorList>
            <person name="Yoshida K."/>
            <person name="Sommer R.J."/>
        </authorList>
    </citation>
    <scope>NUCLEOTIDE SEQUENCE [LARGE SCALE GENOMIC DNA]</scope>
    <source>
        <strain evidence="3">RS5460</strain>
    </source>
</reference>
<name>A0AAN4Z297_9BILA</name>
<feature type="non-terminal residue" evidence="2">
    <location>
        <position position="235"/>
    </location>
</feature>
<feature type="compositionally biased region" description="Basic and acidic residues" evidence="1">
    <location>
        <begin position="225"/>
        <end position="235"/>
    </location>
</feature>
<sequence length="235" mass="26283">TFSSSWNYALIMDPVEIVLGWRTKAFDLTLTSGDAFIREAIKVFSATKTVLSHGEIESAVKILESDRRSALYWQHPAKVSVLSLGYGLIESLHLTLLRLMGNEWTAAASRAFIEEWQRKARELLTRSKGDIAHVFAKAFAAMAEAFKAPDNRNLRGALKSLEDERNLCFNKPEELSIRSLMNGMVQSIRLTLLYFFPLEAGNEAEEEENDAVMDQAVANPPAPLDDDHAADQQPI</sequence>
<comment type="caution">
    <text evidence="2">The sequence shown here is derived from an EMBL/GenBank/DDBJ whole genome shotgun (WGS) entry which is preliminary data.</text>
</comment>
<dbReference type="Proteomes" id="UP001328107">
    <property type="component" value="Unassembled WGS sequence"/>
</dbReference>
<dbReference type="AlphaFoldDB" id="A0AAN4Z297"/>
<keyword evidence="3" id="KW-1185">Reference proteome</keyword>
<organism evidence="2 3">
    <name type="scientific">Pristionchus mayeri</name>
    <dbReference type="NCBI Taxonomy" id="1317129"/>
    <lineage>
        <taxon>Eukaryota</taxon>
        <taxon>Metazoa</taxon>
        <taxon>Ecdysozoa</taxon>
        <taxon>Nematoda</taxon>
        <taxon>Chromadorea</taxon>
        <taxon>Rhabditida</taxon>
        <taxon>Rhabditina</taxon>
        <taxon>Diplogasteromorpha</taxon>
        <taxon>Diplogasteroidea</taxon>
        <taxon>Neodiplogasteridae</taxon>
        <taxon>Pristionchus</taxon>
    </lineage>
</organism>
<feature type="region of interest" description="Disordered" evidence="1">
    <location>
        <begin position="205"/>
        <end position="235"/>
    </location>
</feature>
<evidence type="ECO:0000313" key="2">
    <source>
        <dbReference type="EMBL" id="GMR31241.1"/>
    </source>
</evidence>
<protein>
    <submittedName>
        <fullName evidence="2">Uncharacterized protein</fullName>
    </submittedName>
</protein>
<gene>
    <name evidence="2" type="ORF">PMAYCL1PPCAC_01436</name>
</gene>
<proteinExistence type="predicted"/>
<evidence type="ECO:0000256" key="1">
    <source>
        <dbReference type="SAM" id="MobiDB-lite"/>
    </source>
</evidence>
<feature type="non-terminal residue" evidence="2">
    <location>
        <position position="1"/>
    </location>
</feature>
<accession>A0AAN4Z297</accession>
<dbReference type="EMBL" id="BTRK01000001">
    <property type="protein sequence ID" value="GMR31241.1"/>
    <property type="molecule type" value="Genomic_DNA"/>
</dbReference>